<dbReference type="GO" id="GO:0006412">
    <property type="term" value="P:translation"/>
    <property type="evidence" value="ECO:0007669"/>
    <property type="project" value="InterPro"/>
</dbReference>
<dbReference type="InterPro" id="IPR020568">
    <property type="entry name" value="Ribosomal_Su5_D2-typ_SF"/>
</dbReference>
<dbReference type="SUPFAM" id="SSF54211">
    <property type="entry name" value="Ribosomal protein S5 domain 2-like"/>
    <property type="match status" value="1"/>
</dbReference>
<feature type="compositionally biased region" description="Basic residues" evidence="10">
    <location>
        <begin position="287"/>
        <end position="306"/>
    </location>
</feature>
<comment type="similarity">
    <text evidence="2 9">Belongs to the universal ribosomal protein uS9 family.</text>
</comment>
<dbReference type="GO" id="GO:0003735">
    <property type="term" value="F:structural constituent of ribosome"/>
    <property type="evidence" value="ECO:0007669"/>
    <property type="project" value="InterPro"/>
</dbReference>
<dbReference type="Proteomes" id="UP001152320">
    <property type="component" value="Chromosome 16"/>
</dbReference>
<evidence type="ECO:0000256" key="9">
    <source>
        <dbReference type="RuleBase" id="RU003815"/>
    </source>
</evidence>
<dbReference type="Gene3D" id="3.30.230.10">
    <property type="match status" value="1"/>
</dbReference>
<dbReference type="PROSITE" id="PS00360">
    <property type="entry name" value="RIBOSOMAL_S9"/>
    <property type="match status" value="1"/>
</dbReference>
<evidence type="ECO:0000313" key="12">
    <source>
        <dbReference type="Proteomes" id="UP001152320"/>
    </source>
</evidence>
<dbReference type="PANTHER" id="PTHR21569:SF1">
    <property type="entry name" value="SMALL RIBOSOMAL SUBUNIT PROTEIN US9M"/>
    <property type="match status" value="1"/>
</dbReference>
<evidence type="ECO:0000256" key="5">
    <source>
        <dbReference type="ARBA" id="ARBA00023128"/>
    </source>
</evidence>
<evidence type="ECO:0000256" key="4">
    <source>
        <dbReference type="ARBA" id="ARBA00022980"/>
    </source>
</evidence>
<dbReference type="InterPro" id="IPR014721">
    <property type="entry name" value="Ribsml_uS5_D2-typ_fold_subgr"/>
</dbReference>
<keyword evidence="12" id="KW-1185">Reference proteome</keyword>
<dbReference type="InterPro" id="IPR020574">
    <property type="entry name" value="Ribosomal_uS9_CS"/>
</dbReference>
<evidence type="ECO:0000256" key="6">
    <source>
        <dbReference type="ARBA" id="ARBA00023274"/>
    </source>
</evidence>
<sequence>MMGEDAENFSQEDIDRSISYLLPSGLFEKKARPMLRPPKDYYPPQKAAQFDNDGRPFSFLFYTGKPNYYNLMHEAADWLNKVIQQEDALIQRGESLDGIPQVNLARSEWIGKLALEKIVIEKLKDNEYERFINLLERILKQPFAIEAQEFIMKFRQKIEAVLSKEVIEPLQKDENGRFYSRGSARRKSSNASVILTDGGSGKITINGEEFLRTFYQLCHREDILFPLHFANMLDRFDIECTTEGGGPSGQSGAIRLAISKALRSFVDEEFVEKMRQAGLLTKDPRIKERKKPGQKRARKKFTWKKR</sequence>
<dbReference type="InterPro" id="IPR023035">
    <property type="entry name" value="Ribosomal_uS9_bac/plastid"/>
</dbReference>
<dbReference type="GO" id="GO:0005763">
    <property type="term" value="C:mitochondrial small ribosomal subunit"/>
    <property type="evidence" value="ECO:0007669"/>
    <property type="project" value="TreeGrafter"/>
</dbReference>
<evidence type="ECO:0000256" key="2">
    <source>
        <dbReference type="ARBA" id="ARBA00005251"/>
    </source>
</evidence>
<gene>
    <name evidence="11" type="ORF">HOLleu_32695</name>
</gene>
<evidence type="ECO:0000256" key="1">
    <source>
        <dbReference type="ARBA" id="ARBA00004173"/>
    </source>
</evidence>
<evidence type="ECO:0000256" key="3">
    <source>
        <dbReference type="ARBA" id="ARBA00022946"/>
    </source>
</evidence>
<feature type="region of interest" description="Disordered" evidence="10">
    <location>
        <begin position="281"/>
        <end position="306"/>
    </location>
</feature>
<evidence type="ECO:0000256" key="10">
    <source>
        <dbReference type="SAM" id="MobiDB-lite"/>
    </source>
</evidence>
<protein>
    <recommendedName>
        <fullName evidence="7">Small ribosomal subunit protein uS9m</fullName>
    </recommendedName>
    <alternativeName>
        <fullName evidence="8">28S ribosomal protein S9, mitochondrial</fullName>
    </alternativeName>
</protein>
<keyword evidence="3" id="KW-0809">Transit peptide</keyword>
<dbReference type="NCBIfam" id="NF001099">
    <property type="entry name" value="PRK00132.1"/>
    <property type="match status" value="1"/>
</dbReference>
<evidence type="ECO:0000256" key="7">
    <source>
        <dbReference type="ARBA" id="ARBA00039318"/>
    </source>
</evidence>
<evidence type="ECO:0000256" key="8">
    <source>
        <dbReference type="ARBA" id="ARBA00076042"/>
    </source>
</evidence>
<comment type="subcellular location">
    <subcellularLocation>
        <location evidence="1">Mitochondrion</location>
    </subcellularLocation>
</comment>
<dbReference type="EMBL" id="JAIZAY010000016">
    <property type="protein sequence ID" value="KAJ8027530.1"/>
    <property type="molecule type" value="Genomic_DNA"/>
</dbReference>
<comment type="caution">
    <text evidence="11">The sequence shown here is derived from an EMBL/GenBank/DDBJ whole genome shotgun (WGS) entry which is preliminary data.</text>
</comment>
<keyword evidence="5" id="KW-0496">Mitochondrion</keyword>
<dbReference type="PANTHER" id="PTHR21569">
    <property type="entry name" value="RIBOSOMAL PROTEIN S9"/>
    <property type="match status" value="1"/>
</dbReference>
<proteinExistence type="inferred from homology"/>
<keyword evidence="4 9" id="KW-0689">Ribosomal protein</keyword>
<keyword evidence="6 9" id="KW-0687">Ribonucleoprotein</keyword>
<dbReference type="AlphaFoldDB" id="A0A9Q1BJ81"/>
<dbReference type="FunFam" id="3.30.230.10:FF:000035">
    <property type="entry name" value="28S ribosomal protein S9, mitochondrial"/>
    <property type="match status" value="1"/>
</dbReference>
<dbReference type="OrthoDB" id="10254627at2759"/>
<accession>A0A9Q1BJ81</accession>
<organism evidence="11 12">
    <name type="scientific">Holothuria leucospilota</name>
    <name type="common">Black long sea cucumber</name>
    <name type="synonym">Mertensiothuria leucospilota</name>
    <dbReference type="NCBI Taxonomy" id="206669"/>
    <lineage>
        <taxon>Eukaryota</taxon>
        <taxon>Metazoa</taxon>
        <taxon>Echinodermata</taxon>
        <taxon>Eleutherozoa</taxon>
        <taxon>Echinozoa</taxon>
        <taxon>Holothuroidea</taxon>
        <taxon>Aspidochirotacea</taxon>
        <taxon>Aspidochirotida</taxon>
        <taxon>Holothuriidae</taxon>
        <taxon>Holothuria</taxon>
    </lineage>
</organism>
<dbReference type="Pfam" id="PF00380">
    <property type="entry name" value="Ribosomal_S9"/>
    <property type="match status" value="1"/>
</dbReference>
<name>A0A9Q1BJ81_HOLLE</name>
<dbReference type="InterPro" id="IPR000754">
    <property type="entry name" value="Ribosomal_uS9"/>
</dbReference>
<evidence type="ECO:0000313" key="11">
    <source>
        <dbReference type="EMBL" id="KAJ8027530.1"/>
    </source>
</evidence>
<reference evidence="11" key="1">
    <citation type="submission" date="2021-10" db="EMBL/GenBank/DDBJ databases">
        <title>Tropical sea cucumber genome reveals ecological adaptation and Cuvierian tubules defense mechanism.</title>
        <authorList>
            <person name="Chen T."/>
        </authorList>
    </citation>
    <scope>NUCLEOTIDE SEQUENCE</scope>
    <source>
        <strain evidence="11">Nanhai2018</strain>
        <tissue evidence="11">Muscle</tissue>
    </source>
</reference>
<dbReference type="GO" id="GO:0003723">
    <property type="term" value="F:RNA binding"/>
    <property type="evidence" value="ECO:0007669"/>
    <property type="project" value="TreeGrafter"/>
</dbReference>
<dbReference type="GO" id="GO:0005743">
    <property type="term" value="C:mitochondrial inner membrane"/>
    <property type="evidence" value="ECO:0007669"/>
    <property type="project" value="UniProtKB-ARBA"/>
</dbReference>